<gene>
    <name evidence="1" type="ORF">PLA107_032705</name>
</gene>
<proteinExistence type="predicted"/>
<keyword evidence="1" id="KW-0614">Plasmid</keyword>
<protein>
    <submittedName>
        <fullName evidence="1">Uncharacterized protein</fullName>
    </submittedName>
</protein>
<dbReference type="EMBL" id="CP031226">
    <property type="protein sequence ID" value="AXH59989.1"/>
    <property type="molecule type" value="Genomic_DNA"/>
</dbReference>
<organism evidence="1 2">
    <name type="scientific">Pseudomonas amygdali pv. lachrymans str. M301315</name>
    <dbReference type="NCBI Taxonomy" id="629260"/>
    <lineage>
        <taxon>Bacteria</taxon>
        <taxon>Pseudomonadati</taxon>
        <taxon>Pseudomonadota</taxon>
        <taxon>Gammaproteobacteria</taxon>
        <taxon>Pseudomonadales</taxon>
        <taxon>Pseudomonadaceae</taxon>
        <taxon>Pseudomonas</taxon>
        <taxon>Pseudomonas amygdali</taxon>
    </lineage>
</organism>
<evidence type="ECO:0000313" key="1">
    <source>
        <dbReference type="EMBL" id="AXH59989.1"/>
    </source>
</evidence>
<evidence type="ECO:0000313" key="2">
    <source>
        <dbReference type="Proteomes" id="UP000006426"/>
    </source>
</evidence>
<dbReference type="AlphaFoldDB" id="A0AAD0PWE0"/>
<accession>A0AAD0PWE0</accession>
<sequence>MNNDLRQHAEALCSHINHFLASRGKNPDRTGCLVDFIKRTELASEYCEVAGEMGWPALDIDHFIADDWLGGYWAWIQDGGSIAKLKALDMDAPRRTVVLRDLINLGVGGIYRSMGLLRSPDAFKYTVGFCKHLFSTATKGDIEDAFTGNSSGRMAVISLSKYLQTKQFKPDQDLLYYDLEAVSVLAGCDDQLFHPRLFSAKQDVYRRDNPHDDVQLHLGATSCHEEICRQYDQALAETGSTDENTRNRFNLIDRLDSEYKMLTAADSDAYGRLARPKQAASCLHPVIMPRLYECVENGDIDSLWRIALGRCTLFSSYFPTKRRPADEYVKAALALMIVRDVESTMGISFPRQDTLNAVDAELAKRWEGYSADDRKTLMAVLCTIGYSANIAVYRPSSDIKRGLQVFETALNAELDSSARQQALEVFITQHLQADYRQQLWPALIANAKALSLDPLLGPLQPHLALAWHWGQTFHYAGDRNELYGPTIIAHDGWKRSLAKDPHMTAHALTLAHQEHMLDPKLSASLEVSGAVLRLLDFKLPAGISDRAMATDLGL</sequence>
<dbReference type="Proteomes" id="UP000006426">
    <property type="component" value="Plasmid pmppla107"/>
</dbReference>
<geneLocation type="plasmid" evidence="2">
    <name>pmppla107</name>
</geneLocation>
<name>A0AAD0PWE0_PSEAV</name>
<reference evidence="1 2" key="1">
    <citation type="journal article" date="2011" name="PLoS Pathog.">
        <title>Dynamic evolution of pathogenicity revealed by sequencing and comparative genomics of 19 Pseudomonas syringae isolates.</title>
        <authorList>
            <person name="Baltrus D.A."/>
            <person name="Nishimura M.T."/>
            <person name="Romanchuk A."/>
            <person name="Chang J.H."/>
            <person name="Mukhtar M.S."/>
            <person name="Cherkis K."/>
            <person name="Roach J."/>
            <person name="Grant S.R."/>
            <person name="Jones C.D."/>
            <person name="Dangl J.L."/>
        </authorList>
    </citation>
    <scope>NUCLEOTIDE SEQUENCE [LARGE SCALE GENOMIC DNA]</scope>
    <source>
        <strain evidence="1 2">M301315</strain>
    </source>
</reference>